<dbReference type="GO" id="GO:0003743">
    <property type="term" value="F:translation initiation factor activity"/>
    <property type="evidence" value="ECO:0007669"/>
    <property type="project" value="UniProtKB-KW"/>
</dbReference>
<dbReference type="Pfam" id="PF19445">
    <property type="entry name" value="eIF3h_C"/>
    <property type="match status" value="1"/>
</dbReference>
<dbReference type="Gene3D" id="3.40.140.10">
    <property type="entry name" value="Cytidine Deaminase, domain 2"/>
    <property type="match status" value="1"/>
</dbReference>
<dbReference type="InterPro" id="IPR037518">
    <property type="entry name" value="MPN"/>
</dbReference>
<dbReference type="EMBL" id="FR694653">
    <property type="protein sequence ID" value="CBX25072.2"/>
    <property type="molecule type" value="mRNA"/>
</dbReference>
<dbReference type="GO" id="GO:0005852">
    <property type="term" value="C:eukaryotic translation initiation factor 3 complex"/>
    <property type="evidence" value="ECO:0007669"/>
    <property type="project" value="InterPro"/>
</dbReference>
<organism evidence="5">
    <name type="scientific">Polytomella sp. Pringsheim 198.80</name>
    <dbReference type="NCBI Taxonomy" id="37502"/>
    <lineage>
        <taxon>Eukaryota</taxon>
        <taxon>Viridiplantae</taxon>
        <taxon>Chlorophyta</taxon>
        <taxon>core chlorophytes</taxon>
        <taxon>Chlorophyceae</taxon>
        <taxon>CS clade</taxon>
        <taxon>Chlamydomonadales</taxon>
        <taxon>Chlamydomonadaceae</taxon>
        <taxon>Polytomella</taxon>
    </lineage>
</organism>
<dbReference type="InterPro" id="IPR045810">
    <property type="entry name" value="eIF3h_C"/>
</dbReference>
<name>K0J901_9CHLO</name>
<gene>
    <name evidence="5" type="primary">eif</name>
</gene>
<dbReference type="Pfam" id="PF01398">
    <property type="entry name" value="JAB"/>
    <property type="match status" value="1"/>
</dbReference>
<evidence type="ECO:0000313" key="5">
    <source>
        <dbReference type="EMBL" id="CBX25072.2"/>
    </source>
</evidence>
<evidence type="ECO:0000256" key="2">
    <source>
        <dbReference type="ARBA" id="ARBA00022540"/>
    </source>
</evidence>
<dbReference type="PANTHER" id="PTHR10410">
    <property type="entry name" value="EUKARYOTIC TRANSLATION INITIATION FACTOR 3 -RELATED"/>
    <property type="match status" value="1"/>
</dbReference>
<dbReference type="InterPro" id="IPR050242">
    <property type="entry name" value="JAMM_MPN+_peptidase_M67A"/>
</dbReference>
<dbReference type="InterPro" id="IPR000555">
    <property type="entry name" value="JAMM/MPN+_dom"/>
</dbReference>
<dbReference type="AlphaFoldDB" id="K0J901"/>
<dbReference type="PROSITE" id="PS50249">
    <property type="entry name" value="MPN"/>
    <property type="match status" value="1"/>
</dbReference>
<sequence>MGEEKIELSTHVVLKIMQHCNECVPEFVSGQLFGLDVENTLEVTDCFPFMSSVNDDQEYSKHQYDMMRCLRDVNVDNNVAGWYQSANFGTFQTIELVDSFVSYSDTYNKSVCIVYDPQLSSFGNIAMKAYRLKPSLLELAKERKYAASDVLKAGVSWRNLFVEIPVVIKDSALAQAMILNLKVDTARAAVGKSLPYTPADVEYSPESSISPFLVKNATLLMECIEDLQIEQQRVTQHHSNVARQAQQQAVWLQKRRAENVARRQAGEEPLPEEEPTLFKPIVEPSQLDNFLVCHQLNTYCEHINVAAKQAMDRLLI</sequence>
<dbReference type="CDD" id="cd08065">
    <property type="entry name" value="MPN_eIF3h"/>
    <property type="match status" value="1"/>
</dbReference>
<proteinExistence type="evidence at transcript level"/>
<keyword evidence="2 5" id="KW-0396">Initiation factor</keyword>
<dbReference type="InterPro" id="IPR027524">
    <property type="entry name" value="eIF3h"/>
</dbReference>
<keyword evidence="3" id="KW-0648">Protein biosynthesis</keyword>
<evidence type="ECO:0000259" key="4">
    <source>
        <dbReference type="PROSITE" id="PS50249"/>
    </source>
</evidence>
<accession>K0J901</accession>
<dbReference type="SMART" id="SM00232">
    <property type="entry name" value="JAB_MPN"/>
    <property type="match status" value="1"/>
</dbReference>
<keyword evidence="1" id="KW-0963">Cytoplasm</keyword>
<dbReference type="GO" id="GO:0008237">
    <property type="term" value="F:metallopeptidase activity"/>
    <property type="evidence" value="ECO:0007669"/>
    <property type="project" value="InterPro"/>
</dbReference>
<feature type="domain" description="MPN" evidence="4">
    <location>
        <begin position="6"/>
        <end position="136"/>
    </location>
</feature>
<evidence type="ECO:0000256" key="3">
    <source>
        <dbReference type="ARBA" id="ARBA00022917"/>
    </source>
</evidence>
<protein>
    <submittedName>
        <fullName evidence="5">Eukaryotic initiation factor</fullName>
    </submittedName>
</protein>
<reference evidence="5" key="1">
    <citation type="submission" date="2010-09" db="EMBL/GenBank/DDBJ databases">
        <title>Origin and evolution of the nonphotosynthetic species.</title>
        <authorList>
            <person name="van Lis R."/>
            <person name="Atteia A."/>
        </authorList>
    </citation>
    <scope>NUCLEOTIDE SEQUENCE</scope>
</reference>
<evidence type="ECO:0000256" key="1">
    <source>
        <dbReference type="ARBA" id="ARBA00022490"/>
    </source>
</evidence>